<evidence type="ECO:0000313" key="3">
    <source>
        <dbReference type="Proteomes" id="UP000030625"/>
    </source>
</evidence>
<dbReference type="AlphaFoldDB" id="A0A0A7I786"/>
<gene>
    <name evidence="2" type="ORF">AH68_08525</name>
</gene>
<feature type="domain" description="Putative glutamine amidotransferase" evidence="1">
    <location>
        <begin position="4"/>
        <end position="250"/>
    </location>
</feature>
<dbReference type="Gene3D" id="3.40.50.880">
    <property type="match status" value="1"/>
</dbReference>
<dbReference type="PANTHER" id="PTHR37947:SF1">
    <property type="entry name" value="BLL2462 PROTEIN"/>
    <property type="match status" value="1"/>
</dbReference>
<dbReference type="EMBL" id="CP007456">
    <property type="protein sequence ID" value="AIZ15080.1"/>
    <property type="molecule type" value="Genomic_DNA"/>
</dbReference>
<dbReference type="KEGG" id="bka:AH68_08525"/>
<sequence length="254" mass="28262">MANVLLAGESWISTTVEYKGFDSFSNTKLEIGCEKFLESLTDMGHHVTHLLAHDVPERFPWSRDELNEYDVVILSDIGANSLLLPALVFYDGRCAANRLDILAEWVKEGHGLMMAGGYLSFGGFEGKAHYHGTAVERALPVDIKPYDDRVEMPQGVCAEILQNHPAIGDLENYMTDRRTPPILGYQQMAPKSNASVLMQVNSDPLLVIGQYGMGRSAAYASDISPHWASEEFMNWNGYSQLFGNLTRWLAGENN</sequence>
<dbReference type="SUPFAM" id="SSF52317">
    <property type="entry name" value="Class I glutamine amidotransferase-like"/>
    <property type="match status" value="1"/>
</dbReference>
<dbReference type="HOGENOM" id="CLU_074816_0_0_11"/>
<dbReference type="Pfam" id="PF07090">
    <property type="entry name" value="GATase1_like"/>
    <property type="match status" value="1"/>
</dbReference>
<dbReference type="STRING" id="1447716.AH68_08525"/>
<proteinExistence type="predicted"/>
<dbReference type="PANTHER" id="PTHR37947">
    <property type="entry name" value="BLL2462 PROTEIN"/>
    <property type="match status" value="1"/>
</dbReference>
<accession>A0A0A7I786</accession>
<dbReference type="RefSeq" id="WP_039199183.1">
    <property type="nucleotide sequence ID" value="NZ_CP007456.1"/>
</dbReference>
<dbReference type="Proteomes" id="UP000030625">
    <property type="component" value="Chromosome"/>
</dbReference>
<name>A0A0A7I786_9BIFI</name>
<dbReference type="InterPro" id="IPR010768">
    <property type="entry name" value="GATase1-like"/>
</dbReference>
<dbReference type="InterPro" id="IPR029062">
    <property type="entry name" value="Class_I_gatase-like"/>
</dbReference>
<reference evidence="2 3" key="1">
    <citation type="journal article" date="2015" name="Genome Announc.">
        <title>Complete and Assembled Genome Sequence of Bifidobacterium kashiwanohense PV20-2, Isolated from the Feces of an Anemic Kenyan Infant.</title>
        <authorList>
            <person name="Vazquez-Gutierrez P."/>
            <person name="Lacroix C."/>
            <person name="Chassard C."/>
            <person name="Klumpp J."/>
            <person name="Jans C."/>
            <person name="Stevens M.J."/>
        </authorList>
    </citation>
    <scope>NUCLEOTIDE SEQUENCE [LARGE SCALE GENOMIC DNA]</scope>
    <source>
        <strain evidence="2 3">PV20-2</strain>
    </source>
</reference>
<evidence type="ECO:0000313" key="2">
    <source>
        <dbReference type="EMBL" id="AIZ15080.1"/>
    </source>
</evidence>
<dbReference type="OrthoDB" id="9781333at2"/>
<evidence type="ECO:0000259" key="1">
    <source>
        <dbReference type="Pfam" id="PF07090"/>
    </source>
</evidence>
<dbReference type="CDD" id="cd03143">
    <property type="entry name" value="A4_beta-galactosidase_middle_domain"/>
    <property type="match status" value="1"/>
</dbReference>
<organism evidence="2 3">
    <name type="scientific">Bifidobacterium catenulatum PV20-2</name>
    <dbReference type="NCBI Taxonomy" id="1447716"/>
    <lineage>
        <taxon>Bacteria</taxon>
        <taxon>Bacillati</taxon>
        <taxon>Actinomycetota</taxon>
        <taxon>Actinomycetes</taxon>
        <taxon>Bifidobacteriales</taxon>
        <taxon>Bifidobacteriaceae</taxon>
        <taxon>Bifidobacterium</taxon>
    </lineage>
</organism>
<protein>
    <recommendedName>
        <fullName evidence="1">Putative glutamine amidotransferase domain-containing protein</fullName>
    </recommendedName>
</protein>